<protein>
    <recommendedName>
        <fullName evidence="9">Pyridoxamine 5'-phosphate oxidase</fullName>
        <ecNumber evidence="9">1.4.3.5</ecNumber>
    </recommendedName>
</protein>
<comment type="similarity">
    <text evidence="3">Belongs to the pyridoxamine 5'-phosphate oxidase family.</text>
</comment>
<dbReference type="InParanoid" id="D1C7W4"/>
<dbReference type="Gene3D" id="2.30.110.10">
    <property type="entry name" value="Electron Transport, Fmn-binding Protein, Chain A"/>
    <property type="match status" value="1"/>
</dbReference>
<proteinExistence type="inferred from homology"/>
<dbReference type="AlphaFoldDB" id="D1C7W4"/>
<evidence type="ECO:0000259" key="11">
    <source>
        <dbReference type="Pfam" id="PF01243"/>
    </source>
</evidence>
<reference evidence="14" key="1">
    <citation type="submission" date="2009-11" db="EMBL/GenBank/DDBJ databases">
        <title>The complete chromosome 1 of Sphaerobacter thermophilus DSM 20745.</title>
        <authorList>
            <person name="Lucas S."/>
            <person name="Copeland A."/>
            <person name="Lapidus A."/>
            <person name="Glavina del Rio T."/>
            <person name="Dalin E."/>
            <person name="Tice H."/>
            <person name="Bruce D."/>
            <person name="Goodwin L."/>
            <person name="Pitluck S."/>
            <person name="Kyrpides N."/>
            <person name="Mavromatis K."/>
            <person name="Ivanova N."/>
            <person name="Mikhailova N."/>
            <person name="LaButti K.M."/>
            <person name="Clum A."/>
            <person name="Sun H.I."/>
            <person name="Brettin T."/>
            <person name="Detter J.C."/>
            <person name="Han C."/>
            <person name="Larimer F."/>
            <person name="Land M."/>
            <person name="Hauser L."/>
            <person name="Markowitz V."/>
            <person name="Cheng J.F."/>
            <person name="Hugenholtz P."/>
            <person name="Woyke T."/>
            <person name="Wu D."/>
            <person name="Steenblock K."/>
            <person name="Schneider S."/>
            <person name="Pukall R."/>
            <person name="Goeker M."/>
            <person name="Klenk H.P."/>
            <person name="Eisen J.A."/>
        </authorList>
    </citation>
    <scope>NUCLEOTIDE SEQUENCE [LARGE SCALE GENOMIC DNA]</scope>
    <source>
        <strain evidence="14">ATCC 49802 / DSM 20745 / S 6022</strain>
    </source>
</reference>
<dbReference type="STRING" id="479434.Sthe_2419"/>
<dbReference type="HAMAP" id="MF_01629">
    <property type="entry name" value="PdxH"/>
    <property type="match status" value="1"/>
</dbReference>
<feature type="binding site" evidence="10">
    <location>
        <position position="201"/>
    </location>
    <ligand>
        <name>FMN</name>
        <dbReference type="ChEBI" id="CHEBI:58210"/>
    </ligand>
</feature>
<feature type="binding site" evidence="10">
    <location>
        <position position="191"/>
    </location>
    <ligand>
        <name>FMN</name>
        <dbReference type="ChEBI" id="CHEBI:58210"/>
    </ligand>
</feature>
<name>D1C7W4_SPHTD</name>
<dbReference type="KEGG" id="sti:Sthe_2419"/>
<gene>
    <name evidence="13" type="ordered locus">Sthe_2419</name>
</gene>
<evidence type="ECO:0000256" key="6">
    <source>
        <dbReference type="ARBA" id="ARBA00022643"/>
    </source>
</evidence>
<evidence type="ECO:0000256" key="8">
    <source>
        <dbReference type="ARBA" id="ARBA00023096"/>
    </source>
</evidence>
<accession>D1C7W4</accession>
<dbReference type="InterPro" id="IPR019576">
    <property type="entry name" value="Pyridoxamine_oxidase_dimer_C"/>
</dbReference>
<evidence type="ECO:0000256" key="10">
    <source>
        <dbReference type="PIRSR" id="PIRSR000190-2"/>
    </source>
</evidence>
<dbReference type="InterPro" id="IPR012349">
    <property type="entry name" value="Split_barrel_FMN-bd"/>
</dbReference>
<dbReference type="NCBIfam" id="TIGR00558">
    <property type="entry name" value="pdxH"/>
    <property type="match status" value="1"/>
</dbReference>
<keyword evidence="8" id="KW-0664">Pyridoxine biosynthesis</keyword>
<dbReference type="eggNOG" id="COG0259">
    <property type="taxonomic scope" value="Bacteria"/>
</dbReference>
<dbReference type="HOGENOM" id="CLU_032263_2_2_0"/>
<feature type="binding site" evidence="10">
    <location>
        <position position="112"/>
    </location>
    <ligand>
        <name>FMN</name>
        <dbReference type="ChEBI" id="CHEBI:58210"/>
    </ligand>
</feature>
<evidence type="ECO:0000313" key="14">
    <source>
        <dbReference type="Proteomes" id="UP000002027"/>
    </source>
</evidence>
<feature type="domain" description="Pyridoxamine 5'-phosphate oxidase N-terminal" evidence="11">
    <location>
        <begin position="41"/>
        <end position="166"/>
    </location>
</feature>
<evidence type="ECO:0000256" key="9">
    <source>
        <dbReference type="NCBIfam" id="TIGR00558"/>
    </source>
</evidence>
<feature type="binding site" evidence="10">
    <location>
        <begin position="147"/>
        <end position="148"/>
    </location>
    <ligand>
        <name>FMN</name>
        <dbReference type="ChEBI" id="CHEBI:58210"/>
    </ligand>
</feature>
<comment type="cofactor">
    <cofactor evidence="10">
        <name>FMN</name>
        <dbReference type="ChEBI" id="CHEBI:58210"/>
    </cofactor>
    <text evidence="10">Binds 1 FMN per subunit.</text>
</comment>
<dbReference type="GO" id="GO:0004733">
    <property type="term" value="F:pyridoxamine phosphate oxidase activity"/>
    <property type="evidence" value="ECO:0007669"/>
    <property type="project" value="UniProtKB-UniRule"/>
</dbReference>
<dbReference type="EMBL" id="CP001823">
    <property type="protein sequence ID" value="ACZ39835.1"/>
    <property type="molecule type" value="Genomic_DNA"/>
</dbReference>
<evidence type="ECO:0000256" key="3">
    <source>
        <dbReference type="ARBA" id="ARBA00007301"/>
    </source>
</evidence>
<dbReference type="InterPro" id="IPR011576">
    <property type="entry name" value="Pyridox_Oxase_N"/>
</dbReference>
<feature type="binding site" evidence="10">
    <location>
        <position position="90"/>
    </location>
    <ligand>
        <name>FMN</name>
        <dbReference type="ChEBI" id="CHEBI:58210"/>
    </ligand>
</feature>
<keyword evidence="7 13" id="KW-0560">Oxidoreductase</keyword>
<evidence type="ECO:0000256" key="2">
    <source>
        <dbReference type="ARBA" id="ARBA00005037"/>
    </source>
</evidence>
<dbReference type="Proteomes" id="UP000002027">
    <property type="component" value="Chromosome 1"/>
</dbReference>
<keyword evidence="6 10" id="KW-0288">FMN</keyword>
<evidence type="ECO:0000256" key="1">
    <source>
        <dbReference type="ARBA" id="ARBA00004738"/>
    </source>
</evidence>
<reference evidence="13 14" key="2">
    <citation type="journal article" date="2010" name="Stand. Genomic Sci.">
        <title>Complete genome sequence of Desulfohalobium retbaense type strain (HR(100)).</title>
        <authorList>
            <person name="Spring S."/>
            <person name="Nolan M."/>
            <person name="Lapidus A."/>
            <person name="Glavina Del Rio T."/>
            <person name="Copeland A."/>
            <person name="Tice H."/>
            <person name="Cheng J.F."/>
            <person name="Lucas S."/>
            <person name="Land M."/>
            <person name="Chen F."/>
            <person name="Bruce D."/>
            <person name="Goodwin L."/>
            <person name="Pitluck S."/>
            <person name="Ivanova N."/>
            <person name="Mavromatis K."/>
            <person name="Mikhailova N."/>
            <person name="Pati A."/>
            <person name="Chen A."/>
            <person name="Palaniappan K."/>
            <person name="Hauser L."/>
            <person name="Chang Y.J."/>
            <person name="Jeffries C.D."/>
            <person name="Munk C."/>
            <person name="Kiss H."/>
            <person name="Chain P."/>
            <person name="Han C."/>
            <person name="Brettin T."/>
            <person name="Detter J.C."/>
            <person name="Schuler E."/>
            <person name="Goker M."/>
            <person name="Rohde M."/>
            <person name="Bristow J."/>
            <person name="Eisen J.A."/>
            <person name="Markowitz V."/>
            <person name="Hugenholtz P."/>
            <person name="Kyrpides N.C."/>
            <person name="Klenk H.P."/>
        </authorList>
    </citation>
    <scope>NUCLEOTIDE SEQUENCE [LARGE SCALE GENOMIC DNA]</scope>
    <source>
        <strain evidence="14">ATCC 49802 / DSM 20745 / S 6022</strain>
    </source>
</reference>
<dbReference type="GO" id="GO:0008615">
    <property type="term" value="P:pyridoxine biosynthetic process"/>
    <property type="evidence" value="ECO:0007669"/>
    <property type="project" value="UniProtKB-UniRule"/>
</dbReference>
<feature type="domain" description="Pyridoxine 5'-phosphate oxidase dimerisation C-terminal" evidence="12">
    <location>
        <begin position="178"/>
        <end position="219"/>
    </location>
</feature>
<dbReference type="EC" id="1.4.3.5" evidence="9"/>
<feature type="binding site" evidence="10">
    <location>
        <begin position="83"/>
        <end position="84"/>
    </location>
    <ligand>
        <name>FMN</name>
        <dbReference type="ChEBI" id="CHEBI:58210"/>
    </ligand>
</feature>
<dbReference type="PROSITE" id="PS01064">
    <property type="entry name" value="PYRIDOX_OXIDASE"/>
    <property type="match status" value="1"/>
</dbReference>
<dbReference type="InterPro" id="IPR000659">
    <property type="entry name" value="Pyridox_Oxase"/>
</dbReference>
<dbReference type="SUPFAM" id="SSF50475">
    <property type="entry name" value="FMN-binding split barrel"/>
    <property type="match status" value="1"/>
</dbReference>
<comment type="subunit">
    <text evidence="4">Homodimer.</text>
</comment>
<evidence type="ECO:0000256" key="5">
    <source>
        <dbReference type="ARBA" id="ARBA00022630"/>
    </source>
</evidence>
<keyword evidence="5" id="KW-0285">Flavoprotein</keyword>
<dbReference type="OrthoDB" id="9780392at2"/>
<dbReference type="NCBIfam" id="NF004231">
    <property type="entry name" value="PRK05679.1"/>
    <property type="match status" value="1"/>
</dbReference>
<evidence type="ECO:0000256" key="4">
    <source>
        <dbReference type="ARBA" id="ARBA00011738"/>
    </source>
</evidence>
<dbReference type="InterPro" id="IPR019740">
    <property type="entry name" value="Pyridox_Oxase_CS"/>
</dbReference>
<dbReference type="PIRSF" id="PIRSF000190">
    <property type="entry name" value="Pyd_amn-ph_oxd"/>
    <property type="match status" value="1"/>
</dbReference>
<comment type="pathway">
    <text evidence="2">Cofactor metabolism; pyridoxal 5'-phosphate salvage; pyridoxal 5'-phosphate from pyridoxine 5'-phosphate: step 1/1.</text>
</comment>
<dbReference type="RefSeq" id="WP_012872876.1">
    <property type="nucleotide sequence ID" value="NC_013523.1"/>
</dbReference>
<evidence type="ECO:0000259" key="12">
    <source>
        <dbReference type="Pfam" id="PF10590"/>
    </source>
</evidence>
<dbReference type="PANTHER" id="PTHR10851">
    <property type="entry name" value="PYRIDOXINE-5-PHOSPHATE OXIDASE"/>
    <property type="match status" value="1"/>
</dbReference>
<dbReference type="Pfam" id="PF10590">
    <property type="entry name" value="PNP_phzG_C"/>
    <property type="match status" value="1"/>
</dbReference>
<dbReference type="PANTHER" id="PTHR10851:SF0">
    <property type="entry name" value="PYRIDOXINE-5'-PHOSPHATE OXIDASE"/>
    <property type="match status" value="1"/>
</dbReference>
<organism evidence="13 14">
    <name type="scientific">Sphaerobacter thermophilus (strain ATCC 49802 / DSM 20745 / KCCM 41009 / NCIMB 13125 / S 6022)</name>
    <dbReference type="NCBI Taxonomy" id="479434"/>
    <lineage>
        <taxon>Bacteria</taxon>
        <taxon>Pseudomonadati</taxon>
        <taxon>Thermomicrobiota</taxon>
        <taxon>Thermomicrobia</taxon>
        <taxon>Sphaerobacterales</taxon>
        <taxon>Sphaerobacterineae</taxon>
        <taxon>Sphaerobacteraceae</taxon>
        <taxon>Sphaerobacter</taxon>
    </lineage>
</organism>
<keyword evidence="14" id="KW-1185">Reference proteome</keyword>
<comment type="pathway">
    <text evidence="1">Cofactor metabolism; pyridoxal 5'-phosphate salvage; pyridoxal 5'-phosphate from pyridoxamine 5'-phosphate: step 1/1.</text>
</comment>
<dbReference type="FunFam" id="2.30.110.10:FF:000005">
    <property type="entry name" value="NAD(P)H-hydrate epimerase"/>
    <property type="match status" value="1"/>
</dbReference>
<sequence>MSDFVETNRSLRTLRKEDVEVGLNEADLADDPFTQFNRWLSEALARDVPEPNAMTLATATGDGVPSARVVLLRGFDERGFVFFTNYESQKGRELAENPRAALVFHWPALGRQVRITGEVSRVSREESEAYFHTRPRGSQLSAWASEQSAVIPDRATLEERLREIEQRFPEEVPLPPFWGGYRVSPTAIEFWQSRRSRLHDRLRYTRQPDGTWRIERLSP</sequence>
<evidence type="ECO:0000256" key="7">
    <source>
        <dbReference type="ARBA" id="ARBA00023002"/>
    </source>
</evidence>
<evidence type="ECO:0000313" key="13">
    <source>
        <dbReference type="EMBL" id="ACZ39835.1"/>
    </source>
</evidence>
<dbReference type="GO" id="GO:0010181">
    <property type="term" value="F:FMN binding"/>
    <property type="evidence" value="ECO:0007669"/>
    <property type="project" value="UniProtKB-UniRule"/>
</dbReference>
<dbReference type="Pfam" id="PF01243">
    <property type="entry name" value="PNPOx_N"/>
    <property type="match status" value="1"/>
</dbReference>